<accession>A0A1Q2MDH0</accession>
<dbReference type="InterPro" id="IPR011050">
    <property type="entry name" value="Pectin_lyase_fold/virulence"/>
</dbReference>
<dbReference type="Gene3D" id="2.160.20.10">
    <property type="entry name" value="Single-stranded right-handed beta-helix, Pectin lyase-like"/>
    <property type="match status" value="1"/>
</dbReference>
<evidence type="ECO:0000256" key="2">
    <source>
        <dbReference type="SAM" id="SignalP"/>
    </source>
</evidence>
<dbReference type="AlphaFoldDB" id="A0A1Q2MDH0"/>
<dbReference type="PANTHER" id="PTHR11319">
    <property type="entry name" value="G PROTEIN-COUPLED RECEPTOR-RELATED"/>
    <property type="match status" value="1"/>
</dbReference>
<sequence>MKIKLLSVLFALSSIAYAELVYDFNDGLQGWSVAGDAAALEQKDGCMVQTFPGTHTEWYPIIQTAASFNADELTELAINTFGYKIPVEGIPCRFIFWRVDDKYGLAYFTLYPGQKTVRLNVASSVVEGEPFEGEIRGIRLDMPFASQVGYEQVADAEIRIDWLALSGKADFEPGDWNTKYVLGNVTEHLAVPIPDQVGEIAELVPNPADSPYKSGGSYIINCLGYSNTIGLNKLNAYLAAAEARNVPVMVQLDVENWLGDVPQLWNWWDPSGPGYDPANKENVEWTSWDSSDAVKVCWRNWGRQLRVLPMVNYMSPEYRQICHQAYDVYIPVILSWWENLPESRKDIFVGIKIGWESSIGLNAFHYPNGNYYIETWPDDESHDPTYGVNGSNPPAYGVQQIGYAALKTSGLKTSGSITESDIAAATGMHLEDLAQKASSLGVPREKLFTHSWPFDASGANMAAVNQYSNPGWSRYTSSNSSMRTFEPDIDAAINASDSPYWGFAETWYQGYNSAANWELFFRNNLDQRCRFICLYNWDRMRGNSAILDAIKNIQVHPVVEFSIQQAIDNAADGDTIVIPRGRYYESLLIGDKSLTLVSEDPADWDVVADTVIDAQGQSQLVYINGSLGGGVTLRGVTLSGGSSANGGAVYANNSNLTIERCIIMGNSAQTNGGGVYLSYCPQVEITNSLLQGNSTIYNGGALYCRQSNLNLLNSTITENYAAANGGAIRAFDGSDVTIENTVIWANQSGSDAPIAFRDAYLSLSYSNIDSGESGITLEDGAVLDWGLGNIESDPLFVDGDGYFHPASARGTSEMFAVGVRQLANTSPCIDGGNPGFFLAQEYQDDNNVRVNIGCYGGTAHAGRTPEGFGLLGDVDNNGIVDLIDYMIFGKYWGSEDGFVPVDFDRNGVLDTNDLELFSSGWMFER</sequence>
<dbReference type="OrthoDB" id="238428at2"/>
<dbReference type="STRING" id="1851148.SMSP2_01080"/>
<feature type="chain" id="PRO_5012817671" description="Probable pectate lyase C" evidence="2">
    <location>
        <begin position="19"/>
        <end position="925"/>
    </location>
</feature>
<keyword evidence="2" id="KW-0732">Signal</keyword>
<dbReference type="PROSITE" id="PS00018">
    <property type="entry name" value="EF_HAND_1"/>
    <property type="match status" value="2"/>
</dbReference>
<evidence type="ECO:0000313" key="3">
    <source>
        <dbReference type="EMBL" id="AQQ70720.1"/>
    </source>
</evidence>
<dbReference type="PANTHER" id="PTHR11319:SF35">
    <property type="entry name" value="OUTER MEMBRANE PROTEIN PMPC-RELATED"/>
    <property type="match status" value="1"/>
</dbReference>
<dbReference type="RefSeq" id="WP_146682961.1">
    <property type="nucleotide sequence ID" value="NZ_CP019646.1"/>
</dbReference>
<dbReference type="SUPFAM" id="SSF51126">
    <property type="entry name" value="Pectin lyase-like"/>
    <property type="match status" value="1"/>
</dbReference>
<name>A0A1Q2MDH0_9BACT</name>
<dbReference type="InterPro" id="IPR036439">
    <property type="entry name" value="Dockerin_dom_sf"/>
</dbReference>
<dbReference type="InterPro" id="IPR012334">
    <property type="entry name" value="Pectin_lyas_fold"/>
</dbReference>
<evidence type="ECO:0000256" key="1">
    <source>
        <dbReference type="ARBA" id="ARBA00016512"/>
    </source>
</evidence>
<feature type="signal peptide" evidence="2">
    <location>
        <begin position="1"/>
        <end position="18"/>
    </location>
</feature>
<dbReference type="KEGG" id="pbas:SMSP2_01080"/>
<evidence type="ECO:0000313" key="4">
    <source>
        <dbReference type="Proteomes" id="UP000188181"/>
    </source>
</evidence>
<dbReference type="GO" id="GO:0000272">
    <property type="term" value="P:polysaccharide catabolic process"/>
    <property type="evidence" value="ECO:0007669"/>
    <property type="project" value="InterPro"/>
</dbReference>
<dbReference type="EMBL" id="CP019646">
    <property type="protein sequence ID" value="AQQ70720.1"/>
    <property type="molecule type" value="Genomic_DNA"/>
</dbReference>
<dbReference type="InterPro" id="IPR006626">
    <property type="entry name" value="PbH1"/>
</dbReference>
<dbReference type="Proteomes" id="UP000188181">
    <property type="component" value="Chromosome"/>
</dbReference>
<keyword evidence="4" id="KW-1185">Reference proteome</keyword>
<protein>
    <recommendedName>
        <fullName evidence="1">Probable pectate lyase C</fullName>
    </recommendedName>
</protein>
<dbReference type="InterPro" id="IPR018247">
    <property type="entry name" value="EF_Hand_1_Ca_BS"/>
</dbReference>
<organism evidence="3 4">
    <name type="scientific">Limihaloglobus sulfuriphilus</name>
    <dbReference type="NCBI Taxonomy" id="1851148"/>
    <lineage>
        <taxon>Bacteria</taxon>
        <taxon>Pseudomonadati</taxon>
        <taxon>Planctomycetota</taxon>
        <taxon>Phycisphaerae</taxon>
        <taxon>Sedimentisphaerales</taxon>
        <taxon>Sedimentisphaeraceae</taxon>
        <taxon>Limihaloglobus</taxon>
    </lineage>
</organism>
<gene>
    <name evidence="3" type="ORF">SMSP2_01080</name>
</gene>
<reference evidence="4" key="1">
    <citation type="submission" date="2017-02" db="EMBL/GenBank/DDBJ databases">
        <title>Comparative genomics and description of representatives of a novel lineage of planctomycetes thriving in anoxic sediments.</title>
        <authorList>
            <person name="Spring S."/>
            <person name="Bunk B."/>
            <person name="Sproer C."/>
        </authorList>
    </citation>
    <scope>NUCLEOTIDE SEQUENCE [LARGE SCALE GENOMIC DNA]</scope>
    <source>
        <strain evidence="4">SM-Chi-D1</strain>
    </source>
</reference>
<dbReference type="SMART" id="SM00710">
    <property type="entry name" value="PbH1"/>
    <property type="match status" value="5"/>
</dbReference>
<proteinExistence type="predicted"/>
<dbReference type="SUPFAM" id="SSF63446">
    <property type="entry name" value="Type I dockerin domain"/>
    <property type="match status" value="1"/>
</dbReference>